<dbReference type="AlphaFoldDB" id="A0A1L9UIP5"/>
<protein>
    <submittedName>
        <fullName evidence="3">Uncharacterized protein</fullName>
    </submittedName>
</protein>
<dbReference type="VEuPathDB" id="FungiDB:ASPBRDRAFT_568371"/>
<keyword evidence="2" id="KW-1133">Transmembrane helix</keyword>
<feature type="region of interest" description="Disordered" evidence="1">
    <location>
        <begin position="52"/>
        <end position="74"/>
    </location>
</feature>
<accession>A0A1L9UIP5</accession>
<sequence length="74" mass="7980">MFPFSHSPGLGIFPSTLLLFPIQLGLFAYCFAAAAAAAALRLACLVRERCGSSSPSRFRTRSVFSRRDSSPLAI</sequence>
<keyword evidence="4" id="KW-1185">Reference proteome</keyword>
<evidence type="ECO:0000313" key="3">
    <source>
        <dbReference type="EMBL" id="OJJ71555.1"/>
    </source>
</evidence>
<organism evidence="3 4">
    <name type="scientific">Aspergillus brasiliensis (strain CBS 101740 / IMI 381727 / IBT 21946)</name>
    <dbReference type="NCBI Taxonomy" id="767769"/>
    <lineage>
        <taxon>Eukaryota</taxon>
        <taxon>Fungi</taxon>
        <taxon>Dikarya</taxon>
        <taxon>Ascomycota</taxon>
        <taxon>Pezizomycotina</taxon>
        <taxon>Eurotiomycetes</taxon>
        <taxon>Eurotiomycetidae</taxon>
        <taxon>Eurotiales</taxon>
        <taxon>Aspergillaceae</taxon>
        <taxon>Aspergillus</taxon>
        <taxon>Aspergillus subgen. Circumdati</taxon>
    </lineage>
</organism>
<dbReference type="EMBL" id="KV878684">
    <property type="protein sequence ID" value="OJJ71555.1"/>
    <property type="molecule type" value="Genomic_DNA"/>
</dbReference>
<proteinExistence type="predicted"/>
<reference evidence="4" key="1">
    <citation type="journal article" date="2017" name="Genome Biol.">
        <title>Comparative genomics reveals high biological diversity and specific adaptations in the industrially and medically important fungal genus Aspergillus.</title>
        <authorList>
            <person name="de Vries R.P."/>
            <person name="Riley R."/>
            <person name="Wiebenga A."/>
            <person name="Aguilar-Osorio G."/>
            <person name="Amillis S."/>
            <person name="Uchima C.A."/>
            <person name="Anderluh G."/>
            <person name="Asadollahi M."/>
            <person name="Askin M."/>
            <person name="Barry K."/>
            <person name="Battaglia E."/>
            <person name="Bayram O."/>
            <person name="Benocci T."/>
            <person name="Braus-Stromeyer S.A."/>
            <person name="Caldana C."/>
            <person name="Canovas D."/>
            <person name="Cerqueira G.C."/>
            <person name="Chen F."/>
            <person name="Chen W."/>
            <person name="Choi C."/>
            <person name="Clum A."/>
            <person name="Dos Santos R.A."/>
            <person name="Damasio A.R."/>
            <person name="Diallinas G."/>
            <person name="Emri T."/>
            <person name="Fekete E."/>
            <person name="Flipphi M."/>
            <person name="Freyberg S."/>
            <person name="Gallo A."/>
            <person name="Gournas C."/>
            <person name="Habgood R."/>
            <person name="Hainaut M."/>
            <person name="Harispe M.L."/>
            <person name="Henrissat B."/>
            <person name="Hilden K.S."/>
            <person name="Hope R."/>
            <person name="Hossain A."/>
            <person name="Karabika E."/>
            <person name="Karaffa L."/>
            <person name="Karanyi Z."/>
            <person name="Krasevec N."/>
            <person name="Kuo A."/>
            <person name="Kusch H."/>
            <person name="LaButti K."/>
            <person name="Lagendijk E.L."/>
            <person name="Lapidus A."/>
            <person name="Levasseur A."/>
            <person name="Lindquist E."/>
            <person name="Lipzen A."/>
            <person name="Logrieco A.F."/>
            <person name="MacCabe A."/>
            <person name="Maekelae M.R."/>
            <person name="Malavazi I."/>
            <person name="Melin P."/>
            <person name="Meyer V."/>
            <person name="Mielnichuk N."/>
            <person name="Miskei M."/>
            <person name="Molnar A.P."/>
            <person name="Mule G."/>
            <person name="Ngan C.Y."/>
            <person name="Orejas M."/>
            <person name="Orosz E."/>
            <person name="Ouedraogo J.P."/>
            <person name="Overkamp K.M."/>
            <person name="Park H.-S."/>
            <person name="Perrone G."/>
            <person name="Piumi F."/>
            <person name="Punt P.J."/>
            <person name="Ram A.F."/>
            <person name="Ramon A."/>
            <person name="Rauscher S."/>
            <person name="Record E."/>
            <person name="Riano-Pachon D.M."/>
            <person name="Robert V."/>
            <person name="Roehrig J."/>
            <person name="Ruller R."/>
            <person name="Salamov A."/>
            <person name="Salih N.S."/>
            <person name="Samson R.A."/>
            <person name="Sandor E."/>
            <person name="Sanguinetti M."/>
            <person name="Schuetze T."/>
            <person name="Sepcic K."/>
            <person name="Shelest E."/>
            <person name="Sherlock G."/>
            <person name="Sophianopoulou V."/>
            <person name="Squina F.M."/>
            <person name="Sun H."/>
            <person name="Susca A."/>
            <person name="Todd R.B."/>
            <person name="Tsang A."/>
            <person name="Unkles S.E."/>
            <person name="van de Wiele N."/>
            <person name="van Rossen-Uffink D."/>
            <person name="Oliveira J.V."/>
            <person name="Vesth T.C."/>
            <person name="Visser J."/>
            <person name="Yu J.-H."/>
            <person name="Zhou M."/>
            <person name="Andersen M.R."/>
            <person name="Archer D.B."/>
            <person name="Baker S.E."/>
            <person name="Benoit I."/>
            <person name="Brakhage A.A."/>
            <person name="Braus G.H."/>
            <person name="Fischer R."/>
            <person name="Frisvad J.C."/>
            <person name="Goldman G.H."/>
            <person name="Houbraken J."/>
            <person name="Oakley B."/>
            <person name="Pocsi I."/>
            <person name="Scazzocchio C."/>
            <person name="Seiboth B."/>
            <person name="vanKuyk P.A."/>
            <person name="Wortman J."/>
            <person name="Dyer P.S."/>
            <person name="Grigoriev I.V."/>
        </authorList>
    </citation>
    <scope>NUCLEOTIDE SEQUENCE [LARGE SCALE GENOMIC DNA]</scope>
    <source>
        <strain evidence="4">CBS 101740 / IMI 381727 / IBT 21946</strain>
    </source>
</reference>
<keyword evidence="2" id="KW-0472">Membrane</keyword>
<evidence type="ECO:0000256" key="2">
    <source>
        <dbReference type="SAM" id="Phobius"/>
    </source>
</evidence>
<dbReference type="RefSeq" id="XP_067478803.1">
    <property type="nucleotide sequence ID" value="XM_067627640.1"/>
</dbReference>
<evidence type="ECO:0000313" key="4">
    <source>
        <dbReference type="Proteomes" id="UP000184499"/>
    </source>
</evidence>
<feature type="transmembrane region" description="Helical" evidence="2">
    <location>
        <begin position="20"/>
        <end position="40"/>
    </location>
</feature>
<feature type="compositionally biased region" description="Low complexity" evidence="1">
    <location>
        <begin position="52"/>
        <end position="63"/>
    </location>
</feature>
<gene>
    <name evidence="3" type="ORF">ASPBRDRAFT_568371</name>
</gene>
<name>A0A1L9UIP5_ASPBC</name>
<keyword evidence="2" id="KW-0812">Transmembrane</keyword>
<dbReference type="Proteomes" id="UP000184499">
    <property type="component" value="Unassembled WGS sequence"/>
</dbReference>
<feature type="compositionally biased region" description="Basic and acidic residues" evidence="1">
    <location>
        <begin position="65"/>
        <end position="74"/>
    </location>
</feature>
<evidence type="ECO:0000256" key="1">
    <source>
        <dbReference type="SAM" id="MobiDB-lite"/>
    </source>
</evidence>
<dbReference type="GeneID" id="93580128"/>